<dbReference type="InterPro" id="IPR000595">
    <property type="entry name" value="cNMP-bd_dom"/>
</dbReference>
<dbReference type="InterPro" id="IPR008271">
    <property type="entry name" value="Ser/Thr_kinase_AS"/>
</dbReference>
<evidence type="ECO:0000259" key="10">
    <source>
        <dbReference type="PROSITE" id="PS50042"/>
    </source>
</evidence>
<dbReference type="InterPro" id="IPR011009">
    <property type="entry name" value="Kinase-like_dom_sf"/>
</dbReference>
<dbReference type="EMBL" id="HBEV01011450">
    <property type="protein sequence ID" value="CAD8591472.1"/>
    <property type="molecule type" value="Transcribed_RNA"/>
</dbReference>
<dbReference type="PROSITE" id="PS50011">
    <property type="entry name" value="PROTEIN_KINASE_DOM"/>
    <property type="match status" value="1"/>
</dbReference>
<evidence type="ECO:0000256" key="8">
    <source>
        <dbReference type="SAM" id="MobiDB-lite"/>
    </source>
</evidence>
<gene>
    <name evidence="11" type="ORF">MSP1404_LOCUS8876</name>
</gene>
<dbReference type="Pfam" id="PF00069">
    <property type="entry name" value="Pkinase"/>
    <property type="match status" value="1"/>
</dbReference>
<keyword evidence="1" id="KW-0140">cGMP</keyword>
<dbReference type="InterPro" id="IPR014710">
    <property type="entry name" value="RmlC-like_jellyroll"/>
</dbReference>
<dbReference type="PROSITE" id="PS50042">
    <property type="entry name" value="CNMP_BINDING_3"/>
    <property type="match status" value="1"/>
</dbReference>
<organism evidence="11">
    <name type="scientific">Micromonas pusilla</name>
    <name type="common">Picoplanktonic green alga</name>
    <name type="synonym">Chromulina pusilla</name>
    <dbReference type="NCBI Taxonomy" id="38833"/>
    <lineage>
        <taxon>Eukaryota</taxon>
        <taxon>Viridiplantae</taxon>
        <taxon>Chlorophyta</taxon>
        <taxon>Mamiellophyceae</taxon>
        <taxon>Mamiellales</taxon>
        <taxon>Mamiellaceae</taxon>
        <taxon>Micromonas</taxon>
    </lineage>
</organism>
<dbReference type="SUPFAM" id="SSF51206">
    <property type="entry name" value="cAMP-binding domain-like"/>
    <property type="match status" value="1"/>
</dbReference>
<feature type="compositionally biased region" description="Basic and acidic residues" evidence="8">
    <location>
        <begin position="461"/>
        <end position="474"/>
    </location>
</feature>
<keyword evidence="5 7" id="KW-0067">ATP-binding</keyword>
<evidence type="ECO:0000256" key="3">
    <source>
        <dbReference type="ARBA" id="ARBA00022741"/>
    </source>
</evidence>
<dbReference type="GO" id="GO:0030553">
    <property type="term" value="F:cGMP binding"/>
    <property type="evidence" value="ECO:0007669"/>
    <property type="project" value="UniProtKB-KW"/>
</dbReference>
<evidence type="ECO:0000259" key="9">
    <source>
        <dbReference type="PROSITE" id="PS50011"/>
    </source>
</evidence>
<evidence type="ECO:0000313" key="11">
    <source>
        <dbReference type="EMBL" id="CAD8591472.1"/>
    </source>
</evidence>
<keyword evidence="6" id="KW-0142">cGMP-binding</keyword>
<dbReference type="PANTHER" id="PTHR24347">
    <property type="entry name" value="SERINE/THREONINE-PROTEIN KINASE"/>
    <property type="match status" value="1"/>
</dbReference>
<keyword evidence="2" id="KW-0808">Transferase</keyword>
<evidence type="ECO:0000256" key="1">
    <source>
        <dbReference type="ARBA" id="ARBA00022535"/>
    </source>
</evidence>
<feature type="binding site" evidence="7">
    <location>
        <position position="89"/>
    </location>
    <ligand>
        <name>ATP</name>
        <dbReference type="ChEBI" id="CHEBI:30616"/>
    </ligand>
</feature>
<dbReference type="InterPro" id="IPR017441">
    <property type="entry name" value="Protein_kinase_ATP_BS"/>
</dbReference>
<dbReference type="InterPro" id="IPR000719">
    <property type="entry name" value="Prot_kinase_dom"/>
</dbReference>
<sequence length="564" mass="62607">MGACMSSQGADPDRPRSRAKLRAKNTLRGGGSSGVVSILAEASVGNLEIGAESGHPLEHYDVLDTLGTGGFAVVKRVRDKKTLETFAMKIINVAMLQNPDDGKTDDERAKEIMTIKEVMSEIQTLRKLNHPSILHLKEYYVTEAENHVYVITEVLYGGAVLDAILKMKDERYTEAEAKVVVRQTLEGIDYMHSHLVVHRDLKLENLLLKQQDDLSSVVIADFGLAKRCREKTTSSRTLVKDGEYLPHAKGVDDSAVGTPVYAAPEVVEQKSYGAAVDMWSLGVIVYILVTGAMPRDLWKAALKYGKVTKEDFGFDCYEWDDVSAHARDFVLKTLVYNPKNRMSTRDALNHPWMKDVTNVRPAPLRIKSKLRDFAKGMKLPLRRYAPGEYLIKQGERASDEVFLIKSGKVDIIVHDRETDEPVKVATREVGEFIGEIAAATALLGKSPSGKGKGPEDAAPAEPRKSISEPNKEFLEGGRAKSTFASAIGARIAGKKWVGQRRTADVVAATKVECLVLGKKEMQWAITHDEAIKSELEKDIRRRRMQTQMTLSKSIKHRDVVPEVK</sequence>
<keyword evidence="4" id="KW-0418">Kinase</keyword>
<evidence type="ECO:0000256" key="5">
    <source>
        <dbReference type="ARBA" id="ARBA00022840"/>
    </source>
</evidence>
<protein>
    <recommendedName>
        <fullName evidence="12">cGMP-dependent protein kinase</fullName>
    </recommendedName>
</protein>
<feature type="domain" description="Cyclic nucleotide-binding" evidence="10">
    <location>
        <begin position="379"/>
        <end position="437"/>
    </location>
</feature>
<dbReference type="CDD" id="cd00038">
    <property type="entry name" value="CAP_ED"/>
    <property type="match status" value="1"/>
</dbReference>
<accession>A0A7S0PUF0</accession>
<dbReference type="FunFam" id="1.10.510.10:FF:000571">
    <property type="entry name" value="Maternal embryonic leucine zipper kinase"/>
    <property type="match status" value="1"/>
</dbReference>
<evidence type="ECO:0000256" key="6">
    <source>
        <dbReference type="ARBA" id="ARBA00022992"/>
    </source>
</evidence>
<dbReference type="AlphaFoldDB" id="A0A7S0PUF0"/>
<dbReference type="Gene3D" id="1.10.510.10">
    <property type="entry name" value="Transferase(Phosphotransferase) domain 1"/>
    <property type="match status" value="1"/>
</dbReference>
<dbReference type="Gene3D" id="2.60.120.10">
    <property type="entry name" value="Jelly Rolls"/>
    <property type="match status" value="1"/>
</dbReference>
<reference evidence="11" key="1">
    <citation type="submission" date="2021-01" db="EMBL/GenBank/DDBJ databases">
        <authorList>
            <person name="Corre E."/>
            <person name="Pelletier E."/>
            <person name="Niang G."/>
            <person name="Scheremetjew M."/>
            <person name="Finn R."/>
            <person name="Kale V."/>
            <person name="Holt S."/>
            <person name="Cochrane G."/>
            <person name="Meng A."/>
            <person name="Brown T."/>
            <person name="Cohen L."/>
        </authorList>
    </citation>
    <scope>NUCLEOTIDE SEQUENCE</scope>
    <source>
        <strain evidence="11">CCMP494</strain>
    </source>
</reference>
<dbReference type="SMART" id="SM00100">
    <property type="entry name" value="cNMP"/>
    <property type="match status" value="1"/>
</dbReference>
<dbReference type="GO" id="GO:0004672">
    <property type="term" value="F:protein kinase activity"/>
    <property type="evidence" value="ECO:0007669"/>
    <property type="project" value="InterPro"/>
</dbReference>
<feature type="domain" description="Protein kinase" evidence="9">
    <location>
        <begin position="60"/>
        <end position="353"/>
    </location>
</feature>
<feature type="region of interest" description="Disordered" evidence="8">
    <location>
        <begin position="444"/>
        <end position="474"/>
    </location>
</feature>
<dbReference type="SMART" id="SM00220">
    <property type="entry name" value="S_TKc"/>
    <property type="match status" value="1"/>
</dbReference>
<dbReference type="PROSITE" id="PS00108">
    <property type="entry name" value="PROTEIN_KINASE_ST"/>
    <property type="match status" value="1"/>
</dbReference>
<keyword evidence="3 7" id="KW-0547">Nucleotide-binding</keyword>
<dbReference type="Gene3D" id="3.30.200.20">
    <property type="entry name" value="Phosphorylase Kinase, domain 1"/>
    <property type="match status" value="1"/>
</dbReference>
<evidence type="ECO:0000256" key="4">
    <source>
        <dbReference type="ARBA" id="ARBA00022777"/>
    </source>
</evidence>
<dbReference type="CDD" id="cd05117">
    <property type="entry name" value="STKc_CAMK"/>
    <property type="match status" value="1"/>
</dbReference>
<evidence type="ECO:0000256" key="2">
    <source>
        <dbReference type="ARBA" id="ARBA00022679"/>
    </source>
</evidence>
<proteinExistence type="predicted"/>
<dbReference type="PROSITE" id="PS00107">
    <property type="entry name" value="PROTEIN_KINASE_ATP"/>
    <property type="match status" value="1"/>
</dbReference>
<dbReference type="SUPFAM" id="SSF56112">
    <property type="entry name" value="Protein kinase-like (PK-like)"/>
    <property type="match status" value="1"/>
</dbReference>
<evidence type="ECO:0008006" key="12">
    <source>
        <dbReference type="Google" id="ProtNLM"/>
    </source>
</evidence>
<dbReference type="Pfam" id="PF00027">
    <property type="entry name" value="cNMP_binding"/>
    <property type="match status" value="1"/>
</dbReference>
<dbReference type="InterPro" id="IPR018490">
    <property type="entry name" value="cNMP-bd_dom_sf"/>
</dbReference>
<name>A0A7S0PUF0_MICPS</name>
<evidence type="ECO:0000256" key="7">
    <source>
        <dbReference type="PROSITE-ProRule" id="PRU10141"/>
    </source>
</evidence>
<dbReference type="GO" id="GO:0005524">
    <property type="term" value="F:ATP binding"/>
    <property type="evidence" value="ECO:0007669"/>
    <property type="project" value="UniProtKB-UniRule"/>
</dbReference>